<keyword evidence="8 18" id="KW-0547">Nucleotide-binding</keyword>
<dbReference type="GO" id="GO:0048544">
    <property type="term" value="P:recognition of pollen"/>
    <property type="evidence" value="ECO:0007669"/>
    <property type="project" value="InterPro"/>
</dbReference>
<comment type="catalytic activity">
    <reaction evidence="17">
        <text>L-seryl-[protein] + ATP = O-phospho-L-seryl-[protein] + ADP + H(+)</text>
        <dbReference type="Rhea" id="RHEA:17989"/>
        <dbReference type="Rhea" id="RHEA-COMP:9863"/>
        <dbReference type="Rhea" id="RHEA-COMP:11604"/>
        <dbReference type="ChEBI" id="CHEBI:15378"/>
        <dbReference type="ChEBI" id="CHEBI:29999"/>
        <dbReference type="ChEBI" id="CHEBI:30616"/>
        <dbReference type="ChEBI" id="CHEBI:83421"/>
        <dbReference type="ChEBI" id="CHEBI:456216"/>
        <dbReference type="EC" id="2.7.11.1"/>
    </reaction>
</comment>
<evidence type="ECO:0000256" key="6">
    <source>
        <dbReference type="ARBA" id="ARBA00022692"/>
    </source>
</evidence>
<dbReference type="FunFam" id="3.30.200.20:FF:000059">
    <property type="entry name" value="S-receptor-like serine/threonine-protein kinase"/>
    <property type="match status" value="1"/>
</dbReference>
<evidence type="ECO:0000256" key="9">
    <source>
        <dbReference type="ARBA" id="ARBA00022777"/>
    </source>
</evidence>
<keyword evidence="3" id="KW-0723">Serine/threonine-protein kinase</keyword>
<reference evidence="22" key="2">
    <citation type="submission" date="2015-06" db="UniProtKB">
        <authorList>
            <consortium name="EnsemblPlants"/>
        </authorList>
    </citation>
    <scope>IDENTIFICATION</scope>
</reference>
<evidence type="ECO:0000256" key="16">
    <source>
        <dbReference type="ARBA" id="ARBA00047899"/>
    </source>
</evidence>
<name>A0A0E0MS90_ORYRU</name>
<dbReference type="eggNOG" id="ENOG502QUMK">
    <property type="taxonomic scope" value="Eukaryota"/>
</dbReference>
<feature type="transmembrane region" description="Helical" evidence="20">
    <location>
        <begin position="345"/>
        <end position="368"/>
    </location>
</feature>
<organism evidence="22 23">
    <name type="scientific">Oryza rufipogon</name>
    <name type="common">Brownbeard rice</name>
    <name type="synonym">Asian wild rice</name>
    <dbReference type="NCBI Taxonomy" id="4529"/>
    <lineage>
        <taxon>Eukaryota</taxon>
        <taxon>Viridiplantae</taxon>
        <taxon>Streptophyta</taxon>
        <taxon>Embryophyta</taxon>
        <taxon>Tracheophyta</taxon>
        <taxon>Spermatophyta</taxon>
        <taxon>Magnoliopsida</taxon>
        <taxon>Liliopsida</taxon>
        <taxon>Poales</taxon>
        <taxon>Poaceae</taxon>
        <taxon>BOP clade</taxon>
        <taxon>Oryzoideae</taxon>
        <taxon>Oryzeae</taxon>
        <taxon>Oryzinae</taxon>
        <taxon>Oryza</taxon>
    </lineage>
</organism>
<dbReference type="PROSITE" id="PS00108">
    <property type="entry name" value="PROTEIN_KINASE_ST"/>
    <property type="match status" value="1"/>
</dbReference>
<evidence type="ECO:0000256" key="20">
    <source>
        <dbReference type="SAM" id="Phobius"/>
    </source>
</evidence>
<dbReference type="Proteomes" id="UP000008022">
    <property type="component" value="Unassembled WGS sequence"/>
</dbReference>
<dbReference type="InterPro" id="IPR003609">
    <property type="entry name" value="Pan_app"/>
</dbReference>
<feature type="binding site" evidence="18">
    <location>
        <position position="432"/>
    </location>
    <ligand>
        <name>ATP</name>
        <dbReference type="ChEBI" id="CHEBI:30616"/>
    </ligand>
</feature>
<comment type="subcellular location">
    <subcellularLocation>
        <location evidence="1">Membrane</location>
        <topology evidence="1">Single-pass type I membrane protein</topology>
    </subcellularLocation>
</comment>
<dbReference type="AlphaFoldDB" id="A0A0E0MS90"/>
<keyword evidence="9" id="KW-0418">Kinase</keyword>
<dbReference type="Pfam" id="PF00954">
    <property type="entry name" value="S_locus_glycop"/>
    <property type="match status" value="1"/>
</dbReference>
<dbReference type="STRING" id="4529.A0A0E0MS90"/>
<keyword evidence="7" id="KW-0732">Signal</keyword>
<dbReference type="InterPro" id="IPR011009">
    <property type="entry name" value="Kinase-like_dom_sf"/>
</dbReference>
<evidence type="ECO:0000313" key="22">
    <source>
        <dbReference type="EnsemblPlants" id="ORUFI01G05670.1"/>
    </source>
</evidence>
<dbReference type="PROSITE" id="PS00107">
    <property type="entry name" value="PROTEIN_KINASE_ATP"/>
    <property type="match status" value="1"/>
</dbReference>
<dbReference type="FunFam" id="1.10.510.10:FF:001424">
    <property type="entry name" value="Protein kinase superfamily protein"/>
    <property type="match status" value="1"/>
</dbReference>
<protein>
    <recommendedName>
        <fullName evidence="2">non-specific serine/threonine protein kinase</fullName>
        <ecNumber evidence="2">2.7.11.1</ecNumber>
    </recommendedName>
</protein>
<evidence type="ECO:0000259" key="21">
    <source>
        <dbReference type="PROSITE" id="PS50011"/>
    </source>
</evidence>
<dbReference type="Pfam" id="PF00069">
    <property type="entry name" value="Pkinase"/>
    <property type="match status" value="1"/>
</dbReference>
<keyword evidence="15" id="KW-0325">Glycoprotein</keyword>
<dbReference type="InterPro" id="IPR017441">
    <property type="entry name" value="Protein_kinase_ATP_BS"/>
</dbReference>
<evidence type="ECO:0000256" key="10">
    <source>
        <dbReference type="ARBA" id="ARBA00022840"/>
    </source>
</evidence>
<dbReference type="OMA" id="TINIGGC"/>
<keyword evidence="4" id="KW-0245">EGF-like domain</keyword>
<dbReference type="GO" id="GO:0005524">
    <property type="term" value="F:ATP binding"/>
    <property type="evidence" value="ECO:0007669"/>
    <property type="project" value="UniProtKB-UniRule"/>
</dbReference>
<keyword evidence="10 18" id="KW-0067">ATP-binding</keyword>
<keyword evidence="11 20" id="KW-1133">Transmembrane helix</keyword>
<dbReference type="SUPFAM" id="SSF56112">
    <property type="entry name" value="Protein kinase-like (PK-like)"/>
    <property type="match status" value="1"/>
</dbReference>
<keyword evidence="6 20" id="KW-0812">Transmembrane</keyword>
<keyword evidence="23" id="KW-1185">Reference proteome</keyword>
<evidence type="ECO:0000256" key="12">
    <source>
        <dbReference type="ARBA" id="ARBA00023136"/>
    </source>
</evidence>
<keyword evidence="5" id="KW-0808">Transferase</keyword>
<evidence type="ECO:0000256" key="15">
    <source>
        <dbReference type="ARBA" id="ARBA00023180"/>
    </source>
</evidence>
<comment type="catalytic activity">
    <reaction evidence="16">
        <text>L-threonyl-[protein] + ATP = O-phospho-L-threonyl-[protein] + ADP + H(+)</text>
        <dbReference type="Rhea" id="RHEA:46608"/>
        <dbReference type="Rhea" id="RHEA-COMP:11060"/>
        <dbReference type="Rhea" id="RHEA-COMP:11605"/>
        <dbReference type="ChEBI" id="CHEBI:15378"/>
        <dbReference type="ChEBI" id="CHEBI:30013"/>
        <dbReference type="ChEBI" id="CHEBI:30616"/>
        <dbReference type="ChEBI" id="CHEBI:61977"/>
        <dbReference type="ChEBI" id="CHEBI:456216"/>
        <dbReference type="EC" id="2.7.11.1"/>
    </reaction>
</comment>
<dbReference type="PANTHER" id="PTHR47974">
    <property type="entry name" value="OS07G0415500 PROTEIN"/>
    <property type="match status" value="1"/>
</dbReference>
<evidence type="ECO:0000256" key="17">
    <source>
        <dbReference type="ARBA" id="ARBA00048679"/>
    </source>
</evidence>
<dbReference type="Pfam" id="PF08276">
    <property type="entry name" value="PAN_2"/>
    <property type="match status" value="1"/>
</dbReference>
<evidence type="ECO:0000256" key="14">
    <source>
        <dbReference type="ARBA" id="ARBA00023170"/>
    </source>
</evidence>
<evidence type="ECO:0000256" key="4">
    <source>
        <dbReference type="ARBA" id="ARBA00022536"/>
    </source>
</evidence>
<dbReference type="HOGENOM" id="CLU_000288_116_2_1"/>
<accession>A0A0E0MS90</accession>
<dbReference type="InterPro" id="IPR008271">
    <property type="entry name" value="Ser/Thr_kinase_AS"/>
</dbReference>
<evidence type="ECO:0000256" key="5">
    <source>
        <dbReference type="ARBA" id="ARBA00022679"/>
    </source>
</evidence>
<reference evidence="23" key="1">
    <citation type="submission" date="2013-06" db="EMBL/GenBank/DDBJ databases">
        <authorList>
            <person name="Zhao Q."/>
        </authorList>
    </citation>
    <scope>NUCLEOTIDE SEQUENCE</scope>
    <source>
        <strain evidence="23">cv. W1943</strain>
    </source>
</reference>
<evidence type="ECO:0000256" key="13">
    <source>
        <dbReference type="ARBA" id="ARBA00023157"/>
    </source>
</evidence>
<dbReference type="Gene3D" id="1.10.510.10">
    <property type="entry name" value="Transferase(Phosphotransferase) domain 1"/>
    <property type="match status" value="1"/>
</dbReference>
<dbReference type="CDD" id="cd01098">
    <property type="entry name" value="PAN_AP_plant"/>
    <property type="match status" value="1"/>
</dbReference>
<sequence>MHGPNWTRRRSTTEERPSGRYRRGTSKSSSNRGLSPPCSSSVSWIVVTSSCSCDVAAVVARRPTSPSPSPAATYDHPTDTLLPGATIGLNKVTGQSRRLVSRRSKADQAPGVYSMELGRDGVVRMLWNSSVPYWSSGGYFSSVPEMTGHLRFSFTFVDDGREMSFAYHALDASATTTYSFVDVSGQRKVLAWHEAKQDWVTVFTHPNAQREVHAVCGALGNCFKGTINIGGCTRNTPLEHCSGNRSSSSTASSTDKFYAMTGTTQPFDPRKITDAASEGECEQAYLSYCSCTANSFGSGAGCSVWHGDLLNLKQVLKDGATSNGEIILYIRLAAKEFQARRNDGVTIAGIIIAVSSASLGILALIVILKVRRNKKRLHCRTVNNIHVGGGLVPFRYSELQRATRNFSDKIGAGGFGAVFKGSLNESTAIAVKRLRGSCHEEKQFRAELRSIGIIHHTNLVRMIGFCCEGNKRLLVYEHMPKLSLDVHLFRNNASTLNWNTRYQIALGVARGLAYLHESCQDYIMHCDIKPQNILLDRSFVHKIADFRMAKLLKRDYSRVMTTTRETIEYLAPEWISGVAILHRKLMYIAIVWYC</sequence>
<evidence type="ECO:0000256" key="19">
    <source>
        <dbReference type="SAM" id="MobiDB-lite"/>
    </source>
</evidence>
<dbReference type="SMART" id="SM00220">
    <property type="entry name" value="S_TKc"/>
    <property type="match status" value="1"/>
</dbReference>
<evidence type="ECO:0000256" key="11">
    <source>
        <dbReference type="ARBA" id="ARBA00022989"/>
    </source>
</evidence>
<dbReference type="EC" id="2.7.11.1" evidence="2"/>
<feature type="region of interest" description="Disordered" evidence="19">
    <location>
        <begin position="1"/>
        <end position="39"/>
    </location>
</feature>
<dbReference type="InterPro" id="IPR000858">
    <property type="entry name" value="S_locus_glycoprot_dom"/>
</dbReference>
<evidence type="ECO:0000256" key="8">
    <source>
        <dbReference type="ARBA" id="ARBA00022741"/>
    </source>
</evidence>
<evidence type="ECO:0000256" key="2">
    <source>
        <dbReference type="ARBA" id="ARBA00012513"/>
    </source>
</evidence>
<proteinExistence type="predicted"/>
<dbReference type="GO" id="GO:0016020">
    <property type="term" value="C:membrane"/>
    <property type="evidence" value="ECO:0007669"/>
    <property type="project" value="UniProtKB-SubCell"/>
</dbReference>
<dbReference type="InterPro" id="IPR000719">
    <property type="entry name" value="Prot_kinase_dom"/>
</dbReference>
<dbReference type="GO" id="GO:0004674">
    <property type="term" value="F:protein serine/threonine kinase activity"/>
    <property type="evidence" value="ECO:0007669"/>
    <property type="project" value="UniProtKB-KW"/>
</dbReference>
<dbReference type="EnsemblPlants" id="ORUFI01G05670.1">
    <property type="protein sequence ID" value="ORUFI01G05670.1"/>
    <property type="gene ID" value="ORUFI01G05670"/>
</dbReference>
<dbReference type="PROSITE" id="PS50011">
    <property type="entry name" value="PROTEIN_KINASE_DOM"/>
    <property type="match status" value="1"/>
</dbReference>
<keyword evidence="13" id="KW-1015">Disulfide bond</keyword>
<keyword evidence="14" id="KW-0675">Receptor</keyword>
<dbReference type="Gramene" id="ORUFI01G05670.1">
    <property type="protein sequence ID" value="ORUFI01G05670.1"/>
    <property type="gene ID" value="ORUFI01G05670"/>
</dbReference>
<evidence type="ECO:0000256" key="1">
    <source>
        <dbReference type="ARBA" id="ARBA00004479"/>
    </source>
</evidence>
<evidence type="ECO:0000256" key="7">
    <source>
        <dbReference type="ARBA" id="ARBA00022729"/>
    </source>
</evidence>
<evidence type="ECO:0000256" key="18">
    <source>
        <dbReference type="PROSITE-ProRule" id="PRU10141"/>
    </source>
</evidence>
<keyword evidence="12 20" id="KW-0472">Membrane</keyword>
<evidence type="ECO:0000313" key="23">
    <source>
        <dbReference type="Proteomes" id="UP000008022"/>
    </source>
</evidence>
<dbReference type="PANTHER" id="PTHR47974:SF19">
    <property type="entry name" value="RECEPTOR-LIKE SERINE_THREONINE-PROTEIN KINASE"/>
    <property type="match status" value="1"/>
</dbReference>
<dbReference type="Gene3D" id="3.30.200.20">
    <property type="entry name" value="Phosphorylase Kinase, domain 1"/>
    <property type="match status" value="1"/>
</dbReference>
<feature type="domain" description="Protein kinase" evidence="21">
    <location>
        <begin position="404"/>
        <end position="594"/>
    </location>
</feature>
<evidence type="ECO:0000256" key="3">
    <source>
        <dbReference type="ARBA" id="ARBA00022527"/>
    </source>
</evidence>